<organism evidence="7">
    <name type="scientific">Solanum lycopersicum</name>
    <name type="common">Tomato</name>
    <name type="synonym">Lycopersicon esculentum</name>
    <dbReference type="NCBI Taxonomy" id="4081"/>
    <lineage>
        <taxon>Eukaryota</taxon>
        <taxon>Viridiplantae</taxon>
        <taxon>Streptophyta</taxon>
        <taxon>Embryophyta</taxon>
        <taxon>Tracheophyta</taxon>
        <taxon>Spermatophyta</taxon>
        <taxon>Magnoliopsida</taxon>
        <taxon>eudicotyledons</taxon>
        <taxon>Gunneridae</taxon>
        <taxon>Pentapetalae</taxon>
        <taxon>asterids</taxon>
        <taxon>lamiids</taxon>
        <taxon>Solanales</taxon>
        <taxon>Solanaceae</taxon>
        <taxon>Solanoideae</taxon>
        <taxon>Solaneae</taxon>
        <taxon>Solanum</taxon>
        <taxon>Solanum subgen. Lycopersicon</taxon>
    </lineage>
</organism>
<reference evidence="7" key="2">
    <citation type="submission" date="2019-01" db="UniProtKB">
        <authorList>
            <consortium name="EnsemblPlants"/>
        </authorList>
    </citation>
    <scope>IDENTIFICATION</scope>
    <source>
        <strain evidence="7">cv. Heinz 1706</strain>
    </source>
</reference>
<comment type="subcellular location">
    <subcellularLocation>
        <location evidence="1">Nucleus</location>
    </subcellularLocation>
</comment>
<keyword evidence="3" id="KW-0238">DNA-binding</keyword>
<feature type="domain" description="TF-B3" evidence="6">
    <location>
        <begin position="455"/>
        <end position="549"/>
    </location>
</feature>
<dbReference type="Gene3D" id="2.40.330.10">
    <property type="entry name" value="DNA-binding pseudobarrel domain"/>
    <property type="match status" value="6"/>
</dbReference>
<dbReference type="STRING" id="4081.A0A3Q7HK07"/>
<dbReference type="PaxDb" id="4081-Solyc08g006240.1.1"/>
<feature type="domain" description="TF-B3" evidence="6">
    <location>
        <begin position="101"/>
        <end position="197"/>
    </location>
</feature>
<dbReference type="PROSITE" id="PS50863">
    <property type="entry name" value="B3"/>
    <property type="match status" value="6"/>
</dbReference>
<keyword evidence="5" id="KW-0539">Nucleus</keyword>
<dbReference type="PANTHER" id="PTHR31674:SF78">
    <property type="entry name" value="TF-B3 DOMAIN-CONTAINING PROTEIN"/>
    <property type="match status" value="1"/>
</dbReference>
<dbReference type="CDD" id="cd10017">
    <property type="entry name" value="B3_DNA"/>
    <property type="match status" value="6"/>
</dbReference>
<feature type="domain" description="TF-B3" evidence="6">
    <location>
        <begin position="577"/>
        <end position="671"/>
    </location>
</feature>
<name>A0A3Q7HK07_SOLLC</name>
<dbReference type="InterPro" id="IPR039218">
    <property type="entry name" value="REM_fam"/>
</dbReference>
<dbReference type="PANTHER" id="PTHR31674">
    <property type="entry name" value="B3 DOMAIN-CONTAINING PROTEIN REM-LIKE 3-RELATED"/>
    <property type="match status" value="1"/>
</dbReference>
<feature type="domain" description="TF-B3" evidence="6">
    <location>
        <begin position="221"/>
        <end position="314"/>
    </location>
</feature>
<dbReference type="SUPFAM" id="SSF101936">
    <property type="entry name" value="DNA-binding pseudobarrel domain"/>
    <property type="match status" value="6"/>
</dbReference>
<dbReference type="Gramene" id="Solyc08g006240.2.1">
    <property type="protein sequence ID" value="Solyc08g006240.2.1"/>
    <property type="gene ID" value="Solyc08g006240.2"/>
</dbReference>
<dbReference type="InterPro" id="IPR003340">
    <property type="entry name" value="B3_DNA-bd"/>
</dbReference>
<dbReference type="AlphaFoldDB" id="A0A3Q7HK07"/>
<proteinExistence type="predicted"/>
<dbReference type="Pfam" id="PF02362">
    <property type="entry name" value="B3"/>
    <property type="match status" value="6"/>
</dbReference>
<keyword evidence="4" id="KW-0804">Transcription</keyword>
<evidence type="ECO:0000256" key="3">
    <source>
        <dbReference type="ARBA" id="ARBA00023125"/>
    </source>
</evidence>
<dbReference type="Proteomes" id="UP000004994">
    <property type="component" value="Chromosome 8"/>
</dbReference>
<reference evidence="7" key="1">
    <citation type="journal article" date="2012" name="Nature">
        <title>The tomato genome sequence provides insights into fleshy fruit evolution.</title>
        <authorList>
            <consortium name="Tomato Genome Consortium"/>
        </authorList>
    </citation>
    <scope>NUCLEOTIDE SEQUENCE [LARGE SCALE GENOMIC DNA]</scope>
    <source>
        <strain evidence="7">cv. Heinz 1706</strain>
    </source>
</reference>
<feature type="domain" description="TF-B3" evidence="6">
    <location>
        <begin position="1"/>
        <end position="62"/>
    </location>
</feature>
<accession>A0A3Q7HK07</accession>
<evidence type="ECO:0000256" key="2">
    <source>
        <dbReference type="ARBA" id="ARBA00023015"/>
    </source>
</evidence>
<dbReference type="GO" id="GO:0005634">
    <property type="term" value="C:nucleus"/>
    <property type="evidence" value="ECO:0007669"/>
    <property type="project" value="UniProtKB-SubCell"/>
</dbReference>
<evidence type="ECO:0000256" key="5">
    <source>
        <dbReference type="ARBA" id="ARBA00023242"/>
    </source>
</evidence>
<evidence type="ECO:0000313" key="8">
    <source>
        <dbReference type="Proteomes" id="UP000004994"/>
    </source>
</evidence>
<dbReference type="InterPro" id="IPR015300">
    <property type="entry name" value="DNA-bd_pseudobarrel_sf"/>
</dbReference>
<evidence type="ECO:0000313" key="7">
    <source>
        <dbReference type="EnsemblPlants" id="Solyc08g006240.2.1"/>
    </source>
</evidence>
<evidence type="ECO:0000256" key="1">
    <source>
        <dbReference type="ARBA" id="ARBA00004123"/>
    </source>
</evidence>
<dbReference type="InParanoid" id="A0A3Q7HK07"/>
<dbReference type="OMA" id="PSCCEIE"/>
<evidence type="ECO:0000256" key="4">
    <source>
        <dbReference type="ARBA" id="ARBA00023163"/>
    </source>
</evidence>
<protein>
    <recommendedName>
        <fullName evidence="6">TF-B3 domain-containing protein</fullName>
    </recommendedName>
</protein>
<dbReference type="GO" id="GO:0003677">
    <property type="term" value="F:DNA binding"/>
    <property type="evidence" value="ECO:0007669"/>
    <property type="project" value="UniProtKB-KW"/>
</dbReference>
<dbReference type="EnsemblPlants" id="Solyc08g006240.2.1">
    <property type="protein sequence ID" value="Solyc08g006240.2.1"/>
    <property type="gene ID" value="Solyc08g006240.2"/>
</dbReference>
<keyword evidence="8" id="KW-1185">Reference proteome</keyword>
<evidence type="ECO:0000259" key="6">
    <source>
        <dbReference type="PROSITE" id="PS50863"/>
    </source>
</evidence>
<dbReference type="SMART" id="SM01019">
    <property type="entry name" value="B3"/>
    <property type="match status" value="6"/>
</dbReference>
<sequence>MNHIKHAILKSMGKKWLVKVNGWRLEEGWEKFAEEHDLHLGDFLVFKHEGDMEFEVSIFDSSHCDREYTEYLLEGVDNAEETFKKVKFKEAATHNCRGQSHYQCIVRPNYISNGYLRLPKHFAIANGLTNKKCDLIVRDERQRSWNLRLVAYDSCVRVYGEWSNFCIVNNLKKGDYVTFEIVPYGEKICTIKHLRHKKSDVTTPMSQTLASTSADTNPHFISTIKPYAFTKALLVRYLPMDFVKSNGLMSRSEMILIDEKQRSWSVWLGQTGHQFGIKRGWTQFRNANGIQLGDTYKFELTNNGTIPIAHVSISFISLVHDYPKIPIGFLKYLKGHDQHEHAILRSAGKTWLVKVNGWRLEEGWKKFANENDLHLGDMLVFRHEGDMEFEVSIFDSSHCDREYAEYLQQEAGFNNVEETCKKFEFKGKSNLCIMSSGEALPYAEAATYNPCSRSHFECIVKPYCITHSYLRLPKHFAMENDIFNKKCDVIIRDERQRSWKLRLATHDCRVHLLGGWREFRVANDLNVGDYMMFEVIANGEKPIWKFRGDKPNANIVSTRKAFPKEEFATCSSFTQSHVECIVRPYCLKRNYYRLPRGFARANGLINTKCGLVIRDERQRSWNLRIDTYGYGVYIAKGWSKFRVENDLKEGDRMMFEVVSNGEKPIWKFYGKFSHLSNLFSVI</sequence>
<feature type="domain" description="TF-B3" evidence="6">
    <location>
        <begin position="325"/>
        <end position="397"/>
    </location>
</feature>
<keyword evidence="2" id="KW-0805">Transcription regulation</keyword>